<feature type="region of interest" description="Disordered" evidence="1">
    <location>
        <begin position="341"/>
        <end position="406"/>
    </location>
</feature>
<accession>F6TYR4</accession>
<dbReference type="Proteomes" id="UP000008144">
    <property type="component" value="Chromosome 8"/>
</dbReference>
<protein>
    <submittedName>
        <fullName evidence="2">Uncharacterized protein</fullName>
    </submittedName>
</protein>
<dbReference type="GeneTree" id="ENSGT00940000173693"/>
<name>F6TYR4_CIOIN</name>
<sequence length="759" mass="83391">MNDSLTSCNINNNHSLNESSFASINLDIDEDANIDLDETAPTSEQSDPKPSIQPSTNLNERGVNSLIISINKMAAIESTILAEIEGQPSVRKPRLSAGRSDTILPTGLPSKSLRNSAKSRLPVTEESADNDVAEKSKESEEKEITVKDKQTAANETLGVEAEPTASGEPDVLELNFTTNNSNMIKVFNGQIGKAKAEVKQNIRFAGTSQVTVKPKQVNMLSYNDLYANEESKGDELFQTFFQCSEESMETSNELVQELSSDVLDLVGTADEPHSVVVSTMVVSSPPAAPMEEMEVATEAACQDITQAPQETELDDNVEEDNGICFNADRKDEDDNLDEIIDIKEDEGPSFSDTENEDDVNRDKLSNSIASKVSWTQQMNNTNSKEARDLSASSKASHSGRRTPLMYRAERNIDLFNKMNEQTQEDDSKSDSSGNNSDVIKESEPPILPEESLTETDADLLGSDLHPPIPRINSTKSMSDLPQEAKKSPEFLTSRFSSFNDADVKNKEKGSNKGPISVAKAFAYKLTDDEFLWERVYTHQIEINNRIDAWATVSNNCDAFVLSALMWSWVEHLAEPVITQRSKMKMLELVKINEDATFDDIVMNFESALKALEPEVSCTTKCLLNCILSFPAFPKYLAHSVVDRTISALTQSPLNPNADAENINHELTQVFQAYVDAKYELANKVQFHVGGETPNVVASKEIVETISLDNENDEIEPENDIILSSEPTSIAPRSASSIRSSSSGGSNTSVILMQSSIACS</sequence>
<dbReference type="GO" id="GO:0005737">
    <property type="term" value="C:cytoplasm"/>
    <property type="evidence" value="ECO:0000318"/>
    <property type="project" value="GO_Central"/>
</dbReference>
<dbReference type="AlphaFoldDB" id="F6TYR4"/>
<reference evidence="2" key="4">
    <citation type="submission" date="2025-09" db="UniProtKB">
        <authorList>
            <consortium name="Ensembl"/>
        </authorList>
    </citation>
    <scope>IDENTIFICATION</scope>
</reference>
<feature type="region of interest" description="Disordered" evidence="1">
    <location>
        <begin position="38"/>
        <end position="58"/>
    </location>
</feature>
<dbReference type="STRING" id="7719.ENSCINP00000010022"/>
<feature type="compositionally biased region" description="Polar residues" evidence="1">
    <location>
        <begin position="365"/>
        <end position="383"/>
    </location>
</feature>
<dbReference type="HOGENOM" id="CLU_367199_0_0_1"/>
<dbReference type="Ensembl" id="ENSCINT00000010022.3">
    <property type="protein sequence ID" value="ENSCINP00000010022.3"/>
    <property type="gene ID" value="ENSCING00000004848.3"/>
</dbReference>
<organism evidence="2 3">
    <name type="scientific">Ciona intestinalis</name>
    <name type="common">Transparent sea squirt</name>
    <name type="synonym">Ascidia intestinalis</name>
    <dbReference type="NCBI Taxonomy" id="7719"/>
    <lineage>
        <taxon>Eukaryota</taxon>
        <taxon>Metazoa</taxon>
        <taxon>Chordata</taxon>
        <taxon>Tunicata</taxon>
        <taxon>Ascidiacea</taxon>
        <taxon>Phlebobranchia</taxon>
        <taxon>Cionidae</taxon>
        <taxon>Ciona</taxon>
    </lineage>
</organism>
<reference evidence="2" key="3">
    <citation type="submission" date="2025-08" db="UniProtKB">
        <authorList>
            <consortium name="Ensembl"/>
        </authorList>
    </citation>
    <scope>IDENTIFICATION</scope>
</reference>
<dbReference type="EMBL" id="EAAA01002580">
    <property type="status" value="NOT_ANNOTATED_CDS"/>
    <property type="molecule type" value="Genomic_DNA"/>
</dbReference>
<evidence type="ECO:0000313" key="2">
    <source>
        <dbReference type="Ensembl" id="ENSCINP00000010022.3"/>
    </source>
</evidence>
<feature type="compositionally biased region" description="Basic and acidic residues" evidence="1">
    <location>
        <begin position="132"/>
        <end position="143"/>
    </location>
</feature>
<dbReference type="GO" id="GO:0004725">
    <property type="term" value="F:protein tyrosine phosphatase activity"/>
    <property type="evidence" value="ECO:0000318"/>
    <property type="project" value="GO_Central"/>
</dbReference>
<evidence type="ECO:0000256" key="1">
    <source>
        <dbReference type="SAM" id="MobiDB-lite"/>
    </source>
</evidence>
<dbReference type="InParanoid" id="F6TYR4"/>
<feature type="region of interest" description="Disordered" evidence="1">
    <location>
        <begin position="419"/>
        <end position="486"/>
    </location>
</feature>
<keyword evidence="3" id="KW-1185">Reference proteome</keyword>
<reference evidence="2" key="2">
    <citation type="journal article" date="2008" name="Genome Biol.">
        <title>Improved genome assembly and evidence-based global gene model set for the chordate Ciona intestinalis: new insight into intron and operon populations.</title>
        <authorList>
            <person name="Satou Y."/>
            <person name="Mineta K."/>
            <person name="Ogasawara M."/>
            <person name="Sasakura Y."/>
            <person name="Shoguchi E."/>
            <person name="Ueno K."/>
            <person name="Yamada L."/>
            <person name="Matsumoto J."/>
            <person name="Wasserscheid J."/>
            <person name="Dewar K."/>
            <person name="Wiley G.B."/>
            <person name="Macmil S.L."/>
            <person name="Roe B.A."/>
            <person name="Zeller R.W."/>
            <person name="Hastings K.E."/>
            <person name="Lemaire P."/>
            <person name="Lindquist E."/>
            <person name="Endo T."/>
            <person name="Hotta K."/>
            <person name="Inaba K."/>
        </authorList>
    </citation>
    <scope>NUCLEOTIDE SEQUENCE [LARGE SCALE GENOMIC DNA]</scope>
    <source>
        <strain evidence="2">wild type</strain>
    </source>
</reference>
<evidence type="ECO:0000313" key="3">
    <source>
        <dbReference type="Proteomes" id="UP000008144"/>
    </source>
</evidence>
<proteinExistence type="predicted"/>
<reference evidence="3" key="1">
    <citation type="journal article" date="2002" name="Science">
        <title>The draft genome of Ciona intestinalis: insights into chordate and vertebrate origins.</title>
        <authorList>
            <person name="Dehal P."/>
            <person name="Satou Y."/>
            <person name="Campbell R.K."/>
            <person name="Chapman J."/>
            <person name="Degnan B."/>
            <person name="De Tomaso A."/>
            <person name="Davidson B."/>
            <person name="Di Gregorio A."/>
            <person name="Gelpke M."/>
            <person name="Goodstein D.M."/>
            <person name="Harafuji N."/>
            <person name="Hastings K.E."/>
            <person name="Ho I."/>
            <person name="Hotta K."/>
            <person name="Huang W."/>
            <person name="Kawashima T."/>
            <person name="Lemaire P."/>
            <person name="Martinez D."/>
            <person name="Meinertzhagen I.A."/>
            <person name="Necula S."/>
            <person name="Nonaka M."/>
            <person name="Putnam N."/>
            <person name="Rash S."/>
            <person name="Saiga H."/>
            <person name="Satake M."/>
            <person name="Terry A."/>
            <person name="Yamada L."/>
            <person name="Wang H.G."/>
            <person name="Awazu S."/>
            <person name="Azumi K."/>
            <person name="Boore J."/>
            <person name="Branno M."/>
            <person name="Chin-Bow S."/>
            <person name="DeSantis R."/>
            <person name="Doyle S."/>
            <person name="Francino P."/>
            <person name="Keys D.N."/>
            <person name="Haga S."/>
            <person name="Hayashi H."/>
            <person name="Hino K."/>
            <person name="Imai K.S."/>
            <person name="Inaba K."/>
            <person name="Kano S."/>
            <person name="Kobayashi K."/>
            <person name="Kobayashi M."/>
            <person name="Lee B.I."/>
            <person name="Makabe K.W."/>
            <person name="Manohar C."/>
            <person name="Matassi G."/>
            <person name="Medina M."/>
            <person name="Mochizuki Y."/>
            <person name="Mount S."/>
            <person name="Morishita T."/>
            <person name="Miura S."/>
            <person name="Nakayama A."/>
            <person name="Nishizaka S."/>
            <person name="Nomoto H."/>
            <person name="Ohta F."/>
            <person name="Oishi K."/>
            <person name="Rigoutsos I."/>
            <person name="Sano M."/>
            <person name="Sasaki A."/>
            <person name="Sasakura Y."/>
            <person name="Shoguchi E."/>
            <person name="Shin-i T."/>
            <person name="Spagnuolo A."/>
            <person name="Stainier D."/>
            <person name="Suzuki M.M."/>
            <person name="Tassy O."/>
            <person name="Takatori N."/>
            <person name="Tokuoka M."/>
            <person name="Yagi K."/>
            <person name="Yoshizaki F."/>
            <person name="Wada S."/>
            <person name="Zhang C."/>
            <person name="Hyatt P.D."/>
            <person name="Larimer F."/>
            <person name="Detter C."/>
            <person name="Doggett N."/>
            <person name="Glavina T."/>
            <person name="Hawkins T."/>
            <person name="Richardson P."/>
            <person name="Lucas S."/>
            <person name="Kohara Y."/>
            <person name="Levine M."/>
            <person name="Satoh N."/>
            <person name="Rokhsar D.S."/>
        </authorList>
    </citation>
    <scope>NUCLEOTIDE SEQUENCE [LARGE SCALE GENOMIC DNA]</scope>
</reference>
<feature type="region of interest" description="Disordered" evidence="1">
    <location>
        <begin position="90"/>
        <end position="143"/>
    </location>
</feature>